<dbReference type="Gene3D" id="3.90.76.10">
    <property type="entry name" value="Dipeptide-binding Protein, Domain 1"/>
    <property type="match status" value="1"/>
</dbReference>
<reference evidence="1 2" key="1">
    <citation type="submission" date="2020-06" db="EMBL/GenBank/DDBJ databases">
        <authorList>
            <person name="Chuat V."/>
        </authorList>
    </citation>
    <scope>NUCLEOTIDE SEQUENCE [LARGE SCALE GENOMIC DNA]</scope>
    <source>
        <strain evidence="1">STH_CIRM_336</strain>
    </source>
</reference>
<organism evidence="1 2">
    <name type="scientific">Streptococcus thermophilus</name>
    <dbReference type="NCBI Taxonomy" id="1308"/>
    <lineage>
        <taxon>Bacteria</taxon>
        <taxon>Bacillati</taxon>
        <taxon>Bacillota</taxon>
        <taxon>Bacilli</taxon>
        <taxon>Lactobacillales</taxon>
        <taxon>Streptococcaceae</taxon>
        <taxon>Streptococcus</taxon>
    </lineage>
</organism>
<proteinExistence type="predicted"/>
<evidence type="ECO:0000313" key="2">
    <source>
        <dbReference type="Proteomes" id="UP000509833"/>
    </source>
</evidence>
<dbReference type="Gene3D" id="3.40.190.10">
    <property type="entry name" value="Periplasmic binding protein-like II"/>
    <property type="match status" value="1"/>
</dbReference>
<dbReference type="Proteomes" id="UP000509833">
    <property type="component" value="Chromosome"/>
</dbReference>
<protein>
    <submittedName>
        <fullName evidence="1">Uncharacterized protein</fullName>
    </submittedName>
</protein>
<dbReference type="SUPFAM" id="SSF53850">
    <property type="entry name" value="Periplasmic binding protein-like II"/>
    <property type="match status" value="1"/>
</dbReference>
<dbReference type="EMBL" id="LR822017">
    <property type="protein sequence ID" value="CAD0135921.1"/>
    <property type="molecule type" value="Genomic_DNA"/>
</dbReference>
<dbReference type="AlphaFoldDB" id="A0A8D6XQF0"/>
<sequence>MVDPATASEYAYLASDSHLVNVADIIAGKKSIDELGVKAEGNKVIFTLSNSSPQFKSLLSFSNFVPQHKEFVEKTGKQYGTKCDK</sequence>
<gene>
    <name evidence="1" type="ORF">STHERMO_0202</name>
</gene>
<accession>A0A8D6XQF0</accession>
<evidence type="ECO:0000313" key="1">
    <source>
        <dbReference type="EMBL" id="CAD0135921.1"/>
    </source>
</evidence>
<name>A0A8D6XQF0_STRTR</name>